<feature type="transmembrane region" description="Helical" evidence="5">
    <location>
        <begin position="82"/>
        <end position="106"/>
    </location>
</feature>
<dbReference type="PANTHER" id="PTHR37422">
    <property type="entry name" value="TEICHURONIC ACID BIOSYNTHESIS PROTEIN TUAE"/>
    <property type="match status" value="1"/>
</dbReference>
<dbReference type="RefSeq" id="WP_179411657.1">
    <property type="nucleotide sequence ID" value="NZ_JAEMWU010000001.1"/>
</dbReference>
<evidence type="ECO:0000256" key="4">
    <source>
        <dbReference type="ARBA" id="ARBA00023136"/>
    </source>
</evidence>
<comment type="subcellular location">
    <subcellularLocation>
        <location evidence="1">Membrane</location>
        <topology evidence="1">Multi-pass membrane protein</topology>
    </subcellularLocation>
</comment>
<feature type="transmembrane region" description="Helical" evidence="5">
    <location>
        <begin position="408"/>
        <end position="431"/>
    </location>
</feature>
<accession>A0A939IV51</accession>
<feature type="transmembrane region" description="Helical" evidence="5">
    <location>
        <begin position="355"/>
        <end position="379"/>
    </location>
</feature>
<feature type="transmembrane region" description="Helical" evidence="5">
    <location>
        <begin position="20"/>
        <end position="37"/>
    </location>
</feature>
<evidence type="ECO:0000256" key="3">
    <source>
        <dbReference type="ARBA" id="ARBA00022989"/>
    </source>
</evidence>
<feature type="domain" description="O-antigen ligase-related" evidence="6">
    <location>
        <begin position="243"/>
        <end position="365"/>
    </location>
</feature>
<dbReference type="Proteomes" id="UP000664385">
    <property type="component" value="Unassembled WGS sequence"/>
</dbReference>
<evidence type="ECO:0000313" key="7">
    <source>
        <dbReference type="EMBL" id="MBN8205313.1"/>
    </source>
</evidence>
<dbReference type="GO" id="GO:0016020">
    <property type="term" value="C:membrane"/>
    <property type="evidence" value="ECO:0007669"/>
    <property type="project" value="UniProtKB-SubCell"/>
</dbReference>
<evidence type="ECO:0000313" key="8">
    <source>
        <dbReference type="Proteomes" id="UP000664385"/>
    </source>
</evidence>
<feature type="transmembrane region" description="Helical" evidence="5">
    <location>
        <begin position="44"/>
        <end position="62"/>
    </location>
</feature>
<organism evidence="7 8">
    <name type="scientific">Microbacterium esteraromaticum</name>
    <dbReference type="NCBI Taxonomy" id="57043"/>
    <lineage>
        <taxon>Bacteria</taxon>
        <taxon>Bacillati</taxon>
        <taxon>Actinomycetota</taxon>
        <taxon>Actinomycetes</taxon>
        <taxon>Micrococcales</taxon>
        <taxon>Microbacteriaceae</taxon>
        <taxon>Microbacterium</taxon>
    </lineage>
</organism>
<dbReference type="EMBL" id="JAEMWU010000001">
    <property type="protein sequence ID" value="MBN8205313.1"/>
    <property type="molecule type" value="Genomic_DNA"/>
</dbReference>
<keyword evidence="3 5" id="KW-1133">Transmembrane helix</keyword>
<keyword evidence="4 5" id="KW-0472">Membrane</keyword>
<feature type="transmembrane region" description="Helical" evidence="5">
    <location>
        <begin position="281"/>
        <end position="299"/>
    </location>
</feature>
<reference evidence="7" key="1">
    <citation type="submission" date="2020-12" db="EMBL/GenBank/DDBJ databases">
        <title>PHA producing bacteria isolated from mangrove.</title>
        <authorList>
            <person name="Zheng W."/>
            <person name="Yu S."/>
            <person name="Huang Y."/>
        </authorList>
    </citation>
    <scope>NUCLEOTIDE SEQUENCE</scope>
    <source>
        <strain evidence="7">GN8-5</strain>
    </source>
</reference>
<gene>
    <name evidence="7" type="ORF">JF543_05010</name>
</gene>
<evidence type="ECO:0000256" key="5">
    <source>
        <dbReference type="SAM" id="Phobius"/>
    </source>
</evidence>
<name>A0A939IV51_9MICO</name>
<protein>
    <submittedName>
        <fullName evidence="7">O-antigen ligase family protein</fullName>
    </submittedName>
</protein>
<feature type="transmembrane region" description="Helical" evidence="5">
    <location>
        <begin position="118"/>
        <end position="139"/>
    </location>
</feature>
<feature type="transmembrane region" description="Helical" evidence="5">
    <location>
        <begin position="170"/>
        <end position="194"/>
    </location>
</feature>
<sequence length="471" mass="51667">MALRRTAVVDALGRAWANLWRWTLFAIGTLLAVYFLLDRGLADGATTAIALAVIVIGVVLTPRHPMILPLLAIPGAFVTARVSIGVGDLTVSDLAIALGFVIVVLLSRRDFSPTMRAMLWLNAVYQFATLFTVIVNPYPQNTVEWFHAWMLISGALLLGWGIGRAGLMRTGLILIVATGLVVALGTIATGAIVFVTEGVRPIYPRWPWPMHKNFAGAALAFAILVVFIKPPHAHLPRKLTVPSLWIMLAALALTQSRQAVIGLIVGMLLYVLRSGAGRHKVLVVLLAVPGAALIIDSVIGQIESQNRFNSTYQRLEWMREVYALWKHEPIFGHGLRYWYVHPTANFQPPQAELEVVASAGLVGLAGFGVMWLGILIVLWKFWTTHPSFGALAFAVVISRLVTAQFDLFWVAAQVSIPFLIAGICLGAQVWWREQNPDTREQPLGGRRAQSSKIEIQGKMGVAWNSATTRTR</sequence>
<feature type="transmembrane region" description="Helical" evidence="5">
    <location>
        <begin position="244"/>
        <end position="269"/>
    </location>
</feature>
<proteinExistence type="predicted"/>
<feature type="transmembrane region" description="Helical" evidence="5">
    <location>
        <begin position="214"/>
        <end position="232"/>
    </location>
</feature>
<dbReference type="InterPro" id="IPR051533">
    <property type="entry name" value="WaaL-like"/>
</dbReference>
<evidence type="ECO:0000259" key="6">
    <source>
        <dbReference type="Pfam" id="PF04932"/>
    </source>
</evidence>
<comment type="caution">
    <text evidence="7">The sequence shown here is derived from an EMBL/GenBank/DDBJ whole genome shotgun (WGS) entry which is preliminary data.</text>
</comment>
<feature type="transmembrane region" description="Helical" evidence="5">
    <location>
        <begin position="145"/>
        <end position="163"/>
    </location>
</feature>
<evidence type="ECO:0000256" key="2">
    <source>
        <dbReference type="ARBA" id="ARBA00022692"/>
    </source>
</evidence>
<keyword evidence="2 5" id="KW-0812">Transmembrane</keyword>
<keyword evidence="7" id="KW-0436">Ligase</keyword>
<dbReference type="InterPro" id="IPR007016">
    <property type="entry name" value="O-antigen_ligase-rel_domated"/>
</dbReference>
<dbReference type="GO" id="GO:0016874">
    <property type="term" value="F:ligase activity"/>
    <property type="evidence" value="ECO:0007669"/>
    <property type="project" value="UniProtKB-KW"/>
</dbReference>
<dbReference type="Pfam" id="PF04932">
    <property type="entry name" value="Wzy_C"/>
    <property type="match status" value="1"/>
</dbReference>
<dbReference type="PANTHER" id="PTHR37422:SF13">
    <property type="entry name" value="LIPOPOLYSACCHARIDE BIOSYNTHESIS PROTEIN PA4999-RELATED"/>
    <property type="match status" value="1"/>
</dbReference>
<evidence type="ECO:0000256" key="1">
    <source>
        <dbReference type="ARBA" id="ARBA00004141"/>
    </source>
</evidence>
<dbReference type="AlphaFoldDB" id="A0A939IV51"/>